<accession>A0AAD8Y4D9</accession>
<keyword evidence="3" id="KW-1185">Reference proteome</keyword>
<evidence type="ECO:0000256" key="1">
    <source>
        <dbReference type="ARBA" id="ARBA00023239"/>
    </source>
</evidence>
<feature type="non-terminal residue" evidence="2">
    <location>
        <position position="1"/>
    </location>
</feature>
<name>A0AAD8Y4D9_9STRA</name>
<dbReference type="PANTHER" id="PTHR30272">
    <property type="entry name" value="3-HYDROXYACYL-[ACYL-CARRIER-PROTEIN] DEHYDRATASE"/>
    <property type="match status" value="1"/>
</dbReference>
<dbReference type="PANTHER" id="PTHR30272:SF1">
    <property type="entry name" value="3-HYDROXYACYL-[ACYL-CARRIER-PROTEIN] DEHYDRATASE"/>
    <property type="match status" value="1"/>
</dbReference>
<evidence type="ECO:0008006" key="4">
    <source>
        <dbReference type="Google" id="ProtNLM"/>
    </source>
</evidence>
<gene>
    <name evidence="2" type="ORF">QTG54_010163</name>
</gene>
<dbReference type="EMBL" id="JATAAI010000019">
    <property type="protein sequence ID" value="KAK1738847.1"/>
    <property type="molecule type" value="Genomic_DNA"/>
</dbReference>
<dbReference type="Proteomes" id="UP001224775">
    <property type="component" value="Unassembled WGS sequence"/>
</dbReference>
<protein>
    <recommendedName>
        <fullName evidence="4">Beta-hydroxyacyl-ACP dehydratase</fullName>
    </recommendedName>
</protein>
<dbReference type="Pfam" id="PF07977">
    <property type="entry name" value="FabA"/>
    <property type="match status" value="1"/>
</dbReference>
<proteinExistence type="predicted"/>
<keyword evidence="1" id="KW-0456">Lyase</keyword>
<evidence type="ECO:0000313" key="2">
    <source>
        <dbReference type="EMBL" id="KAK1738847.1"/>
    </source>
</evidence>
<dbReference type="GO" id="GO:0016829">
    <property type="term" value="F:lyase activity"/>
    <property type="evidence" value="ECO:0007669"/>
    <property type="project" value="UniProtKB-KW"/>
</dbReference>
<comment type="caution">
    <text evidence="2">The sequence shown here is derived from an EMBL/GenBank/DDBJ whole genome shotgun (WGS) entry which is preliminary data.</text>
</comment>
<evidence type="ECO:0000313" key="3">
    <source>
        <dbReference type="Proteomes" id="UP001224775"/>
    </source>
</evidence>
<dbReference type="Gene3D" id="3.10.129.10">
    <property type="entry name" value="Hotdog Thioesterase"/>
    <property type="match status" value="1"/>
</dbReference>
<dbReference type="InterPro" id="IPR029069">
    <property type="entry name" value="HotDog_dom_sf"/>
</dbReference>
<dbReference type="AlphaFoldDB" id="A0AAD8Y4D9"/>
<dbReference type="SUPFAM" id="SSF54637">
    <property type="entry name" value="Thioesterase/thiol ester dehydrase-isomerase"/>
    <property type="match status" value="1"/>
</dbReference>
<reference evidence="2" key="1">
    <citation type="submission" date="2023-06" db="EMBL/GenBank/DDBJ databases">
        <title>Survivors Of The Sea: Transcriptome response of Skeletonema marinoi to long-term dormancy.</title>
        <authorList>
            <person name="Pinder M.I.M."/>
            <person name="Kourtchenko O."/>
            <person name="Robertson E.K."/>
            <person name="Larsson T."/>
            <person name="Maumus F."/>
            <person name="Osuna-Cruz C.M."/>
            <person name="Vancaester E."/>
            <person name="Stenow R."/>
            <person name="Vandepoele K."/>
            <person name="Ploug H."/>
            <person name="Bruchert V."/>
            <person name="Godhe A."/>
            <person name="Topel M."/>
        </authorList>
    </citation>
    <scope>NUCLEOTIDE SEQUENCE</scope>
    <source>
        <strain evidence="2">R05AC</strain>
    </source>
</reference>
<dbReference type="InterPro" id="IPR013114">
    <property type="entry name" value="FabA_FabZ"/>
</dbReference>
<sequence length="72" mass="7806">LTGTGRIFSLEGINGILPHLYPFLLVDKVVENKQGKRAVGIKAVTAKEAHFTGHFPDRPIMHGVLQPSCVQG</sequence>
<organism evidence="2 3">
    <name type="scientific">Skeletonema marinoi</name>
    <dbReference type="NCBI Taxonomy" id="267567"/>
    <lineage>
        <taxon>Eukaryota</taxon>
        <taxon>Sar</taxon>
        <taxon>Stramenopiles</taxon>
        <taxon>Ochrophyta</taxon>
        <taxon>Bacillariophyta</taxon>
        <taxon>Coscinodiscophyceae</taxon>
        <taxon>Thalassiosirophycidae</taxon>
        <taxon>Thalassiosirales</taxon>
        <taxon>Skeletonemataceae</taxon>
        <taxon>Skeletonema</taxon>
        <taxon>Skeletonema marinoi-dohrnii complex</taxon>
    </lineage>
</organism>